<evidence type="ECO:0000256" key="3">
    <source>
        <dbReference type="ARBA" id="ARBA00007667"/>
    </source>
</evidence>
<dbReference type="Pfam" id="PF01808">
    <property type="entry name" value="AICARFT_IMPCHas"/>
    <property type="match status" value="1"/>
</dbReference>
<comment type="domain">
    <text evidence="10">The IMP cyclohydrolase activity resides in the N-terminal region.</text>
</comment>
<dbReference type="FunFam" id="3.40.140.20:FF:000001">
    <property type="entry name" value="Bifunctional purine biosynthesis protein PurH"/>
    <property type="match status" value="1"/>
</dbReference>
<dbReference type="GO" id="GO:0006189">
    <property type="term" value="P:'de novo' IMP biosynthetic process"/>
    <property type="evidence" value="ECO:0007669"/>
    <property type="project" value="UniProtKB-UniRule"/>
</dbReference>
<dbReference type="CDD" id="cd01421">
    <property type="entry name" value="IMPCH"/>
    <property type="match status" value="1"/>
</dbReference>
<dbReference type="RefSeq" id="WP_154768275.1">
    <property type="nucleotide sequence ID" value="NZ_WLYK01000002.1"/>
</dbReference>
<dbReference type="InterPro" id="IPR016193">
    <property type="entry name" value="Cytidine_deaminase-like"/>
</dbReference>
<dbReference type="FunFam" id="3.40.50.1380:FF:000001">
    <property type="entry name" value="Bifunctional purine biosynthesis protein PurH"/>
    <property type="match status" value="1"/>
</dbReference>
<dbReference type="Gene3D" id="3.40.50.1380">
    <property type="entry name" value="Methylglyoxal synthase-like domain"/>
    <property type="match status" value="1"/>
</dbReference>
<dbReference type="SMART" id="SM00798">
    <property type="entry name" value="AICARFT_IMPCHas"/>
    <property type="match status" value="1"/>
</dbReference>
<dbReference type="InterPro" id="IPR002695">
    <property type="entry name" value="PurH-like"/>
</dbReference>
<dbReference type="NCBIfam" id="NF002049">
    <property type="entry name" value="PRK00881.1"/>
    <property type="match status" value="1"/>
</dbReference>
<dbReference type="PROSITE" id="PS51855">
    <property type="entry name" value="MGS"/>
    <property type="match status" value="1"/>
</dbReference>
<dbReference type="Gene3D" id="3.40.140.20">
    <property type="match status" value="2"/>
</dbReference>
<comment type="caution">
    <text evidence="12">The sequence shown here is derived from an EMBL/GenBank/DDBJ whole genome shotgun (WGS) entry which is preliminary data.</text>
</comment>
<keyword evidence="4 10" id="KW-0808">Transferase</keyword>
<dbReference type="InterPro" id="IPR024051">
    <property type="entry name" value="AICAR_Tfase_dup_dom_sf"/>
</dbReference>
<dbReference type="GO" id="GO:0003937">
    <property type="term" value="F:IMP cyclohydrolase activity"/>
    <property type="evidence" value="ECO:0007669"/>
    <property type="project" value="UniProtKB-UniRule"/>
</dbReference>
<evidence type="ECO:0000313" key="12">
    <source>
        <dbReference type="EMBL" id="MTD14279.1"/>
    </source>
</evidence>
<dbReference type="PIRSF" id="PIRSF000414">
    <property type="entry name" value="AICARFT_IMPCHas"/>
    <property type="match status" value="1"/>
</dbReference>
<dbReference type="InterPro" id="IPR036914">
    <property type="entry name" value="MGS-like_dom_sf"/>
</dbReference>
<sequence length="537" mass="56275">MSEHQEIGETGRRPIRRALLSVSDKAGLLELARALVDAGVEIVSTGGSAAAIAAAGLPVTPVESVTGFPECLEGRVKTLHPAVHGGLLADTRKPDHLQQLADLGIASFELVVVNLYPFSATVASGASPDECIEQIDIGGPAMIRASAKNHPSVTTVVEPGDYPLVLEALAAGGFPIAERRRLATKAFAHTATYDVAVASWLGNVVAPPEPAAEGWPAWTGAAWQRRATLRYGENPHQRAALYTHHRPGLAHAEQLHGKEMSYNNYVDVDAAWRAANDFTDPAVAIIKHQNPCGIATVTDADGVADPIAKAHQLAHACDPVSAFGGVIAVNRPVTATLAEQIAEIFTEVLLAPSFTDEALAVLTRKKNIRLLTMPASWTRETADPAEFRAISGGLLVQTVDRMDAPGDAPESWTHAAGPAADPQTLADLDFAWRACRAVKSNGILLASGGASVGIGMGQVNRVDSCRLAVDRAGERAAGSVAASDAFFPFADGPEILMRAGVRAIVQPGGSVRDADTIAAADAAGVSMYLTGSRHFFH</sequence>
<keyword evidence="5 10" id="KW-0658">Purine biosynthesis</keyword>
<keyword evidence="6 10" id="KW-0378">Hydrolase</keyword>
<dbReference type="PANTHER" id="PTHR11692:SF0">
    <property type="entry name" value="BIFUNCTIONAL PURINE BIOSYNTHESIS PROTEIN ATIC"/>
    <property type="match status" value="1"/>
</dbReference>
<evidence type="ECO:0000313" key="13">
    <source>
        <dbReference type="Proteomes" id="UP000460221"/>
    </source>
</evidence>
<evidence type="ECO:0000256" key="2">
    <source>
        <dbReference type="ARBA" id="ARBA00004954"/>
    </source>
</evidence>
<organism evidence="12 13">
    <name type="scientific">Nakamurella alba</name>
    <dbReference type="NCBI Taxonomy" id="2665158"/>
    <lineage>
        <taxon>Bacteria</taxon>
        <taxon>Bacillati</taxon>
        <taxon>Actinomycetota</taxon>
        <taxon>Actinomycetes</taxon>
        <taxon>Nakamurellales</taxon>
        <taxon>Nakamurellaceae</taxon>
        <taxon>Nakamurella</taxon>
    </lineage>
</organism>
<comment type="pathway">
    <text evidence="2 10">Purine metabolism; IMP biosynthesis via de novo pathway; 5-formamido-1-(5-phospho-D-ribosyl)imidazole-4-carboxamide from 5-amino-1-(5-phospho-D-ribosyl)imidazole-4-carboxamide (10-formyl THF route): step 1/1.</text>
</comment>
<dbReference type="UniPathway" id="UPA00074">
    <property type="reaction ID" value="UER00133"/>
</dbReference>
<evidence type="ECO:0000259" key="11">
    <source>
        <dbReference type="PROSITE" id="PS51855"/>
    </source>
</evidence>
<dbReference type="InterPro" id="IPR011607">
    <property type="entry name" value="MGS-like_dom"/>
</dbReference>
<name>A0A7K1FLL4_9ACTN</name>
<feature type="domain" description="MGS-like" evidence="11">
    <location>
        <begin position="5"/>
        <end position="157"/>
    </location>
</feature>
<keyword evidence="7 10" id="KW-0511">Multifunctional enzyme</keyword>
<dbReference type="SUPFAM" id="SSF53927">
    <property type="entry name" value="Cytidine deaminase-like"/>
    <property type="match status" value="1"/>
</dbReference>
<evidence type="ECO:0000256" key="5">
    <source>
        <dbReference type="ARBA" id="ARBA00022755"/>
    </source>
</evidence>
<dbReference type="EMBL" id="WLYK01000002">
    <property type="protein sequence ID" value="MTD14279.1"/>
    <property type="molecule type" value="Genomic_DNA"/>
</dbReference>
<dbReference type="AlphaFoldDB" id="A0A7K1FLL4"/>
<comment type="catalytic activity">
    <reaction evidence="8 10">
        <text>(6R)-10-formyltetrahydrofolate + 5-amino-1-(5-phospho-beta-D-ribosyl)imidazole-4-carboxamide = 5-formamido-1-(5-phospho-D-ribosyl)imidazole-4-carboxamide + (6S)-5,6,7,8-tetrahydrofolate</text>
        <dbReference type="Rhea" id="RHEA:22192"/>
        <dbReference type="ChEBI" id="CHEBI:57453"/>
        <dbReference type="ChEBI" id="CHEBI:58467"/>
        <dbReference type="ChEBI" id="CHEBI:58475"/>
        <dbReference type="ChEBI" id="CHEBI:195366"/>
        <dbReference type="EC" id="2.1.2.3"/>
    </reaction>
</comment>
<evidence type="ECO:0000256" key="6">
    <source>
        <dbReference type="ARBA" id="ARBA00022801"/>
    </source>
</evidence>
<proteinExistence type="inferred from homology"/>
<evidence type="ECO:0000256" key="8">
    <source>
        <dbReference type="ARBA" id="ARBA00050488"/>
    </source>
</evidence>
<evidence type="ECO:0000256" key="10">
    <source>
        <dbReference type="HAMAP-Rule" id="MF_00139"/>
    </source>
</evidence>
<reference evidence="12 13" key="1">
    <citation type="submission" date="2019-11" db="EMBL/GenBank/DDBJ databases">
        <authorList>
            <person name="Jiang L.-Q."/>
        </authorList>
    </citation>
    <scope>NUCLEOTIDE SEQUENCE [LARGE SCALE GENOMIC DNA]</scope>
    <source>
        <strain evidence="12 13">YIM 132087</strain>
    </source>
</reference>
<evidence type="ECO:0000256" key="1">
    <source>
        <dbReference type="ARBA" id="ARBA00004844"/>
    </source>
</evidence>
<dbReference type="Proteomes" id="UP000460221">
    <property type="component" value="Unassembled WGS sequence"/>
</dbReference>
<dbReference type="HAMAP" id="MF_00139">
    <property type="entry name" value="PurH"/>
    <property type="match status" value="1"/>
</dbReference>
<evidence type="ECO:0000256" key="9">
    <source>
        <dbReference type="ARBA" id="ARBA00050687"/>
    </source>
</evidence>
<protein>
    <recommendedName>
        <fullName evidence="10">Bifunctional purine biosynthesis protein PurH</fullName>
    </recommendedName>
    <domain>
        <recommendedName>
            <fullName evidence="10">Phosphoribosylaminoimidazolecarboxamide formyltransferase</fullName>
            <ecNumber evidence="10">2.1.2.3</ecNumber>
        </recommendedName>
        <alternativeName>
            <fullName evidence="10">AICAR transformylase</fullName>
        </alternativeName>
    </domain>
    <domain>
        <recommendedName>
            <fullName evidence="10">IMP cyclohydrolase</fullName>
            <ecNumber evidence="10">3.5.4.10</ecNumber>
        </recommendedName>
        <alternativeName>
            <fullName evidence="10">ATIC</fullName>
        </alternativeName>
        <alternativeName>
            <fullName evidence="10">IMP synthase</fullName>
        </alternativeName>
        <alternativeName>
            <fullName evidence="10">Inosinicase</fullName>
        </alternativeName>
    </domain>
</protein>
<dbReference type="NCBIfam" id="TIGR00355">
    <property type="entry name" value="purH"/>
    <property type="match status" value="1"/>
</dbReference>
<comment type="pathway">
    <text evidence="1 10">Purine metabolism; IMP biosynthesis via de novo pathway; IMP from 5-formamido-1-(5-phospho-D-ribosyl)imidazole-4-carboxamide: step 1/1.</text>
</comment>
<dbReference type="SMART" id="SM00851">
    <property type="entry name" value="MGS"/>
    <property type="match status" value="1"/>
</dbReference>
<comment type="similarity">
    <text evidence="3 10">Belongs to the PurH family.</text>
</comment>
<dbReference type="EC" id="2.1.2.3" evidence="10"/>
<gene>
    <name evidence="10 12" type="primary">purH</name>
    <name evidence="12" type="ORF">GIS00_10000</name>
</gene>
<keyword evidence="13" id="KW-1185">Reference proteome</keyword>
<comment type="catalytic activity">
    <reaction evidence="9 10">
        <text>IMP + H2O = 5-formamido-1-(5-phospho-D-ribosyl)imidazole-4-carboxamide</text>
        <dbReference type="Rhea" id="RHEA:18445"/>
        <dbReference type="ChEBI" id="CHEBI:15377"/>
        <dbReference type="ChEBI" id="CHEBI:58053"/>
        <dbReference type="ChEBI" id="CHEBI:58467"/>
        <dbReference type="EC" id="3.5.4.10"/>
    </reaction>
</comment>
<dbReference type="GO" id="GO:0004643">
    <property type="term" value="F:phosphoribosylaminoimidazolecarboxamide formyltransferase activity"/>
    <property type="evidence" value="ECO:0007669"/>
    <property type="project" value="UniProtKB-UniRule"/>
</dbReference>
<dbReference type="PANTHER" id="PTHR11692">
    <property type="entry name" value="BIFUNCTIONAL PURINE BIOSYNTHESIS PROTEIN PURH"/>
    <property type="match status" value="1"/>
</dbReference>
<dbReference type="Pfam" id="PF02142">
    <property type="entry name" value="MGS"/>
    <property type="match status" value="1"/>
</dbReference>
<dbReference type="SUPFAM" id="SSF52335">
    <property type="entry name" value="Methylglyoxal synthase-like"/>
    <property type="match status" value="1"/>
</dbReference>
<accession>A0A7K1FLL4</accession>
<evidence type="ECO:0000256" key="4">
    <source>
        <dbReference type="ARBA" id="ARBA00022679"/>
    </source>
</evidence>
<evidence type="ECO:0000256" key="7">
    <source>
        <dbReference type="ARBA" id="ARBA00023268"/>
    </source>
</evidence>
<dbReference type="GO" id="GO:0005829">
    <property type="term" value="C:cytosol"/>
    <property type="evidence" value="ECO:0007669"/>
    <property type="project" value="TreeGrafter"/>
</dbReference>
<dbReference type="EC" id="3.5.4.10" evidence="10"/>